<evidence type="ECO:0000313" key="1">
    <source>
        <dbReference type="EMBL" id="KAG5633173.1"/>
    </source>
</evidence>
<dbReference type="AlphaFoldDB" id="A0A9P7FKP8"/>
<proteinExistence type="predicted"/>
<evidence type="ECO:0000313" key="2">
    <source>
        <dbReference type="Proteomes" id="UP000775547"/>
    </source>
</evidence>
<dbReference type="EMBL" id="JABCKV010006472">
    <property type="protein sequence ID" value="KAG5633173.1"/>
    <property type="molecule type" value="Genomic_DNA"/>
</dbReference>
<organism evidence="1 2">
    <name type="scientific">Asterophora parasitica</name>
    <dbReference type="NCBI Taxonomy" id="117018"/>
    <lineage>
        <taxon>Eukaryota</taxon>
        <taxon>Fungi</taxon>
        <taxon>Dikarya</taxon>
        <taxon>Basidiomycota</taxon>
        <taxon>Agaricomycotina</taxon>
        <taxon>Agaricomycetes</taxon>
        <taxon>Agaricomycetidae</taxon>
        <taxon>Agaricales</taxon>
        <taxon>Tricholomatineae</taxon>
        <taxon>Lyophyllaceae</taxon>
        <taxon>Asterophora</taxon>
    </lineage>
</organism>
<reference evidence="1" key="1">
    <citation type="submission" date="2020-07" db="EMBL/GenBank/DDBJ databases">
        <authorList>
            <person name="Nieuwenhuis M."/>
            <person name="Van De Peppel L.J.J."/>
        </authorList>
    </citation>
    <scope>NUCLEOTIDE SEQUENCE</scope>
    <source>
        <strain evidence="1">AP01</strain>
        <tissue evidence="1">Mycelium</tissue>
    </source>
</reference>
<feature type="non-terminal residue" evidence="1">
    <location>
        <position position="91"/>
    </location>
</feature>
<comment type="caution">
    <text evidence="1">The sequence shown here is derived from an EMBL/GenBank/DDBJ whole genome shotgun (WGS) entry which is preliminary data.</text>
</comment>
<protein>
    <submittedName>
        <fullName evidence="1">Uncharacterized protein</fullName>
    </submittedName>
</protein>
<accession>A0A9P7FKP8</accession>
<sequence length="91" mass="9353">MGKFLETPARPLKAEVEAVEEKFSGILLSSAAPASSIVVDDQPVSEPAPGVIISIEPSTAPEVVNVDGIQTAIEVDAVQDLVPSDLPNSTG</sequence>
<keyword evidence="2" id="KW-1185">Reference proteome</keyword>
<dbReference type="Proteomes" id="UP000775547">
    <property type="component" value="Unassembled WGS sequence"/>
</dbReference>
<name>A0A9P7FKP8_9AGAR</name>
<reference evidence="1" key="2">
    <citation type="submission" date="2021-10" db="EMBL/GenBank/DDBJ databases">
        <title>Phylogenomics reveals ancestral predisposition of the termite-cultivated fungus Termitomyces towards a domesticated lifestyle.</title>
        <authorList>
            <person name="Auxier B."/>
            <person name="Grum-Grzhimaylo A."/>
            <person name="Cardenas M.E."/>
            <person name="Lodge J.D."/>
            <person name="Laessoe T."/>
            <person name="Pedersen O."/>
            <person name="Smith M.E."/>
            <person name="Kuyper T.W."/>
            <person name="Franco-Molano E.A."/>
            <person name="Baroni T.J."/>
            <person name="Aanen D.K."/>
        </authorList>
    </citation>
    <scope>NUCLEOTIDE SEQUENCE</scope>
    <source>
        <strain evidence="1">AP01</strain>
        <tissue evidence="1">Mycelium</tissue>
    </source>
</reference>
<gene>
    <name evidence="1" type="ORF">DXG03_008131</name>
</gene>